<protein>
    <recommendedName>
        <fullName evidence="2">Retrotransposon gag domain-containing protein</fullName>
    </recommendedName>
</protein>
<dbReference type="Proteomes" id="UP001374535">
    <property type="component" value="Chromosome 7"/>
</dbReference>
<evidence type="ECO:0000256" key="1">
    <source>
        <dbReference type="SAM" id="MobiDB-lite"/>
    </source>
</evidence>
<organism evidence="3 4">
    <name type="scientific">Vigna mungo</name>
    <name type="common">Black gram</name>
    <name type="synonym">Phaseolus mungo</name>
    <dbReference type="NCBI Taxonomy" id="3915"/>
    <lineage>
        <taxon>Eukaryota</taxon>
        <taxon>Viridiplantae</taxon>
        <taxon>Streptophyta</taxon>
        <taxon>Embryophyta</taxon>
        <taxon>Tracheophyta</taxon>
        <taxon>Spermatophyta</taxon>
        <taxon>Magnoliopsida</taxon>
        <taxon>eudicotyledons</taxon>
        <taxon>Gunneridae</taxon>
        <taxon>Pentapetalae</taxon>
        <taxon>rosids</taxon>
        <taxon>fabids</taxon>
        <taxon>Fabales</taxon>
        <taxon>Fabaceae</taxon>
        <taxon>Papilionoideae</taxon>
        <taxon>50 kb inversion clade</taxon>
        <taxon>NPAAA clade</taxon>
        <taxon>indigoferoid/millettioid clade</taxon>
        <taxon>Phaseoleae</taxon>
        <taxon>Vigna</taxon>
    </lineage>
</organism>
<evidence type="ECO:0000259" key="2">
    <source>
        <dbReference type="Pfam" id="PF03732"/>
    </source>
</evidence>
<evidence type="ECO:0000313" key="4">
    <source>
        <dbReference type="Proteomes" id="UP001374535"/>
    </source>
</evidence>
<dbReference type="InterPro" id="IPR005162">
    <property type="entry name" value="Retrotrans_gag_dom"/>
</dbReference>
<feature type="region of interest" description="Disordered" evidence="1">
    <location>
        <begin position="17"/>
        <end position="64"/>
    </location>
</feature>
<dbReference type="PANTHER" id="PTHR33223:SF11">
    <property type="entry name" value="ELEMENT PROTEIN, PUTATIVE-RELATED"/>
    <property type="match status" value="1"/>
</dbReference>
<gene>
    <name evidence="3" type="ORF">V8G54_023619</name>
</gene>
<dbReference type="PANTHER" id="PTHR33223">
    <property type="entry name" value="CCHC-TYPE DOMAIN-CONTAINING PROTEIN"/>
    <property type="match status" value="1"/>
</dbReference>
<keyword evidence="4" id="KW-1185">Reference proteome</keyword>
<proteinExistence type="predicted"/>
<name>A0AAQ3N409_VIGMU</name>
<evidence type="ECO:0000313" key="3">
    <source>
        <dbReference type="EMBL" id="WVZ02813.1"/>
    </source>
</evidence>
<dbReference type="AlphaFoldDB" id="A0AAQ3N409"/>
<feature type="domain" description="Retrotransposon gag" evidence="2">
    <location>
        <begin position="127"/>
        <end position="220"/>
    </location>
</feature>
<dbReference type="Pfam" id="PF03732">
    <property type="entry name" value="Retrotrans_gag"/>
    <property type="match status" value="1"/>
</dbReference>
<dbReference type="EMBL" id="CP144694">
    <property type="protein sequence ID" value="WVZ02813.1"/>
    <property type="molecule type" value="Genomic_DNA"/>
</dbReference>
<sequence>MRGTVAPEDLLFDSEIERTARSNRSSARRRKRERRKEQRRIEQEEETSTMAEEQPARKTLRDYSMPNPNCYQGNIVIPPIQANNFEIKPNQFGGAVSEDPNSHLENFLAICDTLKINGVSDDAIRLRLFPFSLRDKAKSWLQSQPQGSITTWEDMATKFVTKYFPPSKSAKMRNEITTFVQQETESLYEAWERYKELMRKCPHHALPEWLQVQIFYNGLSPSFKAILDAASGGSFNLKTPEEALETLELMANNKVNMQFDRQNRKAGVLEVSTLDAILAQNKLLTH</sequence>
<reference evidence="3 4" key="1">
    <citation type="journal article" date="2023" name="Life. Sci Alliance">
        <title>Evolutionary insights into 3D genome organization and epigenetic landscape of Vigna mungo.</title>
        <authorList>
            <person name="Junaid A."/>
            <person name="Singh B."/>
            <person name="Bhatia S."/>
        </authorList>
    </citation>
    <scope>NUCLEOTIDE SEQUENCE [LARGE SCALE GENOMIC DNA]</scope>
    <source>
        <strain evidence="3">Urdbean</strain>
    </source>
</reference>
<accession>A0AAQ3N409</accession>